<accession>A0A4S8M5Y0</accession>
<evidence type="ECO:0000313" key="3">
    <source>
        <dbReference type="Proteomes" id="UP000297245"/>
    </source>
</evidence>
<reference evidence="2 3" key="1">
    <citation type="journal article" date="2019" name="Nat. Ecol. Evol.">
        <title>Megaphylogeny resolves global patterns of mushroom evolution.</title>
        <authorList>
            <person name="Varga T."/>
            <person name="Krizsan K."/>
            <person name="Foldi C."/>
            <person name="Dima B."/>
            <person name="Sanchez-Garcia M."/>
            <person name="Sanchez-Ramirez S."/>
            <person name="Szollosi G.J."/>
            <person name="Szarkandi J.G."/>
            <person name="Papp V."/>
            <person name="Albert L."/>
            <person name="Andreopoulos W."/>
            <person name="Angelini C."/>
            <person name="Antonin V."/>
            <person name="Barry K.W."/>
            <person name="Bougher N.L."/>
            <person name="Buchanan P."/>
            <person name="Buyck B."/>
            <person name="Bense V."/>
            <person name="Catcheside P."/>
            <person name="Chovatia M."/>
            <person name="Cooper J."/>
            <person name="Damon W."/>
            <person name="Desjardin D."/>
            <person name="Finy P."/>
            <person name="Geml J."/>
            <person name="Haridas S."/>
            <person name="Hughes K."/>
            <person name="Justo A."/>
            <person name="Karasinski D."/>
            <person name="Kautmanova I."/>
            <person name="Kiss B."/>
            <person name="Kocsube S."/>
            <person name="Kotiranta H."/>
            <person name="LaButti K.M."/>
            <person name="Lechner B.E."/>
            <person name="Liimatainen K."/>
            <person name="Lipzen A."/>
            <person name="Lukacs Z."/>
            <person name="Mihaltcheva S."/>
            <person name="Morgado L.N."/>
            <person name="Niskanen T."/>
            <person name="Noordeloos M.E."/>
            <person name="Ohm R.A."/>
            <person name="Ortiz-Santana B."/>
            <person name="Ovrebo C."/>
            <person name="Racz N."/>
            <person name="Riley R."/>
            <person name="Savchenko A."/>
            <person name="Shiryaev A."/>
            <person name="Soop K."/>
            <person name="Spirin V."/>
            <person name="Szebenyi C."/>
            <person name="Tomsovsky M."/>
            <person name="Tulloss R.E."/>
            <person name="Uehling J."/>
            <person name="Grigoriev I.V."/>
            <person name="Vagvolgyi C."/>
            <person name="Papp T."/>
            <person name="Martin F.M."/>
            <person name="Miettinen O."/>
            <person name="Hibbett D.S."/>
            <person name="Nagy L.G."/>
        </authorList>
    </citation>
    <scope>NUCLEOTIDE SEQUENCE [LARGE SCALE GENOMIC DNA]</scope>
    <source>
        <strain evidence="2 3">CBS 962.96</strain>
    </source>
</reference>
<dbReference type="AlphaFoldDB" id="A0A4S8M5Y0"/>
<feature type="domain" description="Fungal-type protein kinase" evidence="1">
    <location>
        <begin position="80"/>
        <end position="255"/>
    </location>
</feature>
<dbReference type="OrthoDB" id="312874at2759"/>
<sequence length="635" mass="73173">MYVALSSIQFGSRWYLCSGAALGYSNVLSAYEVDDQPPMTCVFKSRPHNPIKSEITGSSFKVDTVCKLRTSRVPTPNPSENAKEDWYSSDIVANFEYDLRIDDLRLNRRRLIGAVGHYMRNDPCRLFMYSLSIEGDAARLWFFSRSHSVRSRAFNAKMETRPLIRFIVAMLFGTLEQLGFDPSTTRMRDDKGIYYVYQVNEGYYRTLGKPLSDYYASCISGRATRVWLVQQCDEDGRVFDGAENHVLKDCWSKENYTERAIQQAIFGRLDGLREHVDTEFIPSVSTPESPALLEPFAFPPPPALDCLPDDKGDRDIILTALKNYKDYFVTILDEEILLHNTPDAHPNGIQCYSDDGYNGQWNTETSIDQTSFTPQTFTPKSHCRIIYKELCQPIDELTDVEEIADTLHDCVIALHLLYLVGYIHRDISVGNVLHYSVNNRGMLSDFEYAREFHREDAATDPKIGTPAFMAVDIQQGFYTMWQYKPGSIVPKLCHNYLHDLESVLWLALWLFSSKTQVQPQDLKQHRGCITALFGGNWEVVNTRQKIMRMEDKYDSRSKKLLLYTFPPSDSTNSEGFNALLAFYRDQQGYALDIHQPDKIDDDRVYRNCFKVPKETFRNIKTHYLGLRIHAHHELL</sequence>
<dbReference type="Gene3D" id="1.10.510.10">
    <property type="entry name" value="Transferase(Phosphotransferase) domain 1"/>
    <property type="match status" value="1"/>
</dbReference>
<name>A0A4S8M5Y0_DENBC</name>
<feature type="domain" description="Fungal-type protein kinase" evidence="1">
    <location>
        <begin position="376"/>
        <end position="510"/>
    </location>
</feature>
<gene>
    <name evidence="2" type="ORF">K435DRAFT_857828</name>
</gene>
<organism evidence="2 3">
    <name type="scientific">Dendrothele bispora (strain CBS 962.96)</name>
    <dbReference type="NCBI Taxonomy" id="1314807"/>
    <lineage>
        <taxon>Eukaryota</taxon>
        <taxon>Fungi</taxon>
        <taxon>Dikarya</taxon>
        <taxon>Basidiomycota</taxon>
        <taxon>Agaricomycotina</taxon>
        <taxon>Agaricomycetes</taxon>
        <taxon>Agaricomycetidae</taxon>
        <taxon>Agaricales</taxon>
        <taxon>Agaricales incertae sedis</taxon>
        <taxon>Dendrothele</taxon>
    </lineage>
</organism>
<dbReference type="EMBL" id="ML179160">
    <property type="protein sequence ID" value="THU97208.1"/>
    <property type="molecule type" value="Genomic_DNA"/>
</dbReference>
<evidence type="ECO:0000313" key="2">
    <source>
        <dbReference type="EMBL" id="THU97208.1"/>
    </source>
</evidence>
<dbReference type="InterPro" id="IPR011009">
    <property type="entry name" value="Kinase-like_dom_sf"/>
</dbReference>
<evidence type="ECO:0000259" key="1">
    <source>
        <dbReference type="Pfam" id="PF17667"/>
    </source>
</evidence>
<keyword evidence="3" id="KW-1185">Reference proteome</keyword>
<dbReference type="InterPro" id="IPR040976">
    <property type="entry name" value="Pkinase_fungal"/>
</dbReference>
<dbReference type="PANTHER" id="PTHR38248">
    <property type="entry name" value="FUNK1 6"/>
    <property type="match status" value="1"/>
</dbReference>
<dbReference type="Pfam" id="PF17667">
    <property type="entry name" value="Pkinase_fungal"/>
    <property type="match status" value="2"/>
</dbReference>
<protein>
    <recommendedName>
        <fullName evidence="1">Fungal-type protein kinase domain-containing protein</fullName>
    </recommendedName>
</protein>
<dbReference type="Proteomes" id="UP000297245">
    <property type="component" value="Unassembled WGS sequence"/>
</dbReference>
<proteinExistence type="predicted"/>
<dbReference type="SUPFAM" id="SSF56112">
    <property type="entry name" value="Protein kinase-like (PK-like)"/>
    <property type="match status" value="1"/>
</dbReference>
<dbReference type="PANTHER" id="PTHR38248:SF2">
    <property type="entry name" value="FUNK1 11"/>
    <property type="match status" value="1"/>
</dbReference>